<comment type="caution">
    <text evidence="1">The sequence shown here is derived from an EMBL/GenBank/DDBJ whole genome shotgun (WGS) entry which is preliminary data.</text>
</comment>
<evidence type="ECO:0000313" key="1">
    <source>
        <dbReference type="EMBL" id="MDO9709458.1"/>
    </source>
</evidence>
<protein>
    <recommendedName>
        <fullName evidence="3">Secreted protein</fullName>
    </recommendedName>
</protein>
<dbReference type="Proteomes" id="UP001243009">
    <property type="component" value="Unassembled WGS sequence"/>
</dbReference>
<evidence type="ECO:0000313" key="2">
    <source>
        <dbReference type="Proteomes" id="UP001243009"/>
    </source>
</evidence>
<gene>
    <name evidence="1" type="ORF">Q7A36_13985</name>
</gene>
<sequence>MPLILVRALLVGTLILILCPGLGAAQSSVGSSSDPCSGIPNCQLTPQAPIKFGASDTKGWAFYCDGNYPYYWGGYYAGDYNRWKQDNNCFTTAENNAGEVGAPNKLDVTITNWCLKDETYNISIACSSNPPPSFAPACGSRTESQPIFKDPGCPQSNTKNTCNNTQGIMCLQTWTEQCSNNIQYFCTLDIYLDLTTCTPCTETN</sequence>
<accession>A0ABT9DZZ9</accession>
<evidence type="ECO:0008006" key="3">
    <source>
        <dbReference type="Google" id="ProtNLM"/>
    </source>
</evidence>
<reference evidence="1 2" key="1">
    <citation type="submission" date="2023-08" db="EMBL/GenBank/DDBJ databases">
        <title>The draft genome sequence of Paracraurococcus sp. LOR1-02.</title>
        <authorList>
            <person name="Kingkaew E."/>
            <person name="Tanasupawat S."/>
        </authorList>
    </citation>
    <scope>NUCLEOTIDE SEQUENCE [LARGE SCALE GENOMIC DNA]</scope>
    <source>
        <strain evidence="1 2">LOR1-02</strain>
    </source>
</reference>
<proteinExistence type="predicted"/>
<name>A0ABT9DZZ9_9PROT</name>
<dbReference type="EMBL" id="JAUTWS010000011">
    <property type="protein sequence ID" value="MDO9709458.1"/>
    <property type="molecule type" value="Genomic_DNA"/>
</dbReference>
<dbReference type="RefSeq" id="WP_305104321.1">
    <property type="nucleotide sequence ID" value="NZ_JAUTWS010000011.1"/>
</dbReference>
<organism evidence="1 2">
    <name type="scientific">Paracraurococcus lichenis</name>
    <dbReference type="NCBI Taxonomy" id="3064888"/>
    <lineage>
        <taxon>Bacteria</taxon>
        <taxon>Pseudomonadati</taxon>
        <taxon>Pseudomonadota</taxon>
        <taxon>Alphaproteobacteria</taxon>
        <taxon>Acetobacterales</taxon>
        <taxon>Roseomonadaceae</taxon>
        <taxon>Paracraurococcus</taxon>
    </lineage>
</organism>
<keyword evidence="2" id="KW-1185">Reference proteome</keyword>